<dbReference type="CDD" id="cd18799">
    <property type="entry name" value="SF2_C_EcoAI-like"/>
    <property type="match status" value="1"/>
</dbReference>
<dbReference type="GO" id="GO:0004386">
    <property type="term" value="F:helicase activity"/>
    <property type="evidence" value="ECO:0007669"/>
    <property type="project" value="UniProtKB-KW"/>
</dbReference>
<sequence length="536" mass="59347">MPLELRPYQREAIDAFWAAHREEGVRRGIINLPTGTGKTITALTAARERGGRTLWLAHRDELIEQPRRAIAAVWPEAETGVVKAEQDEPDAQVVFASVQTACRPQRLARLRGFDFVVVDEAHHATAPSYVRVLRGVRCFADDGPPTLGLTATVERGDQKALGAVFERIVYQLQLLEAIQRGYLVDLRPLRIMLNVNLDAVHTVSGDFHQGELDAALLKAGVAEAVADAYVRHGEGRKAIVFTVSVDQARRTAEALQRRGVAAEWISGDLPIDERRAILHRLHTGETRVVCNCAVLTEGFDEPSVSCVVVARPTKSKTLYLQMIGRGTRLHPGKEDCLVIDVAGATERHTLIQAPALFGLPADAELEGRTITEALQDNALMDAMEARTGSTELATLRSLLRPDWQQFHKRVRWLKVDDGLYCLPAGEAGNLALIEVGPEQWVVELVPRDRRLPVERLTPQPVWQELAQGLAEDYVRRAEAVGLVLATASWRLRPASEKQLAALRRWGIEPRPGMTAGEASDELTMAAIRARYRRRAS</sequence>
<dbReference type="Proteomes" id="UP001304683">
    <property type="component" value="Chromosome"/>
</dbReference>
<dbReference type="Pfam" id="PF00271">
    <property type="entry name" value="Helicase_C"/>
    <property type="match status" value="1"/>
</dbReference>
<dbReference type="InterPro" id="IPR050742">
    <property type="entry name" value="Helicase_Restrict-Modif_Enz"/>
</dbReference>
<dbReference type="SUPFAM" id="SSF52540">
    <property type="entry name" value="P-loop containing nucleoside triphosphate hydrolases"/>
    <property type="match status" value="1"/>
</dbReference>
<dbReference type="SMART" id="SM00490">
    <property type="entry name" value="HELICc"/>
    <property type="match status" value="1"/>
</dbReference>
<dbReference type="InterPro" id="IPR014001">
    <property type="entry name" value="Helicase_ATP-bd"/>
</dbReference>
<dbReference type="PROSITE" id="PS51192">
    <property type="entry name" value="HELICASE_ATP_BIND_1"/>
    <property type="match status" value="1"/>
</dbReference>
<dbReference type="InterPro" id="IPR001650">
    <property type="entry name" value="Helicase_C-like"/>
</dbReference>
<dbReference type="PROSITE" id="PS51194">
    <property type="entry name" value="HELICASE_CTER"/>
    <property type="match status" value="1"/>
</dbReference>
<feature type="domain" description="Helicase C-terminal" evidence="2">
    <location>
        <begin position="224"/>
        <end position="391"/>
    </location>
</feature>
<accession>A0ABZ0QL73</accession>
<dbReference type="PANTHER" id="PTHR47396">
    <property type="entry name" value="TYPE I RESTRICTION ENZYME ECOKI R PROTEIN"/>
    <property type="match status" value="1"/>
</dbReference>
<protein>
    <submittedName>
        <fullName evidence="3">DEAD/DEAH box helicase</fullName>
        <ecNumber evidence="3">3.6.4.-</ecNumber>
    </submittedName>
</protein>
<evidence type="ECO:0000259" key="2">
    <source>
        <dbReference type="PROSITE" id="PS51194"/>
    </source>
</evidence>
<reference evidence="3 4" key="1">
    <citation type="submission" date="2023-08" db="EMBL/GenBank/DDBJ databases">
        <title>Genome sequence of Thermaerobacter compostii strain Ins1, a spore-forming filamentous bacterium isolated from a deep geothermal reservoir.</title>
        <authorList>
            <person name="Bregnard D."/>
            <person name="Gonzalez D."/>
            <person name="Junier P."/>
        </authorList>
    </citation>
    <scope>NUCLEOTIDE SEQUENCE [LARGE SCALE GENOMIC DNA]</scope>
    <source>
        <strain evidence="3 4">Ins1</strain>
    </source>
</reference>
<keyword evidence="3" id="KW-0067">ATP-binding</keyword>
<dbReference type="Pfam" id="PF04851">
    <property type="entry name" value="ResIII"/>
    <property type="match status" value="1"/>
</dbReference>
<proteinExistence type="predicted"/>
<keyword evidence="3" id="KW-0547">Nucleotide-binding</keyword>
<dbReference type="RefSeq" id="WP_318749902.1">
    <property type="nucleotide sequence ID" value="NZ_CP132508.1"/>
</dbReference>
<organism evidence="3 4">
    <name type="scientific">Thermaerobacter composti</name>
    <dbReference type="NCBI Taxonomy" id="554949"/>
    <lineage>
        <taxon>Bacteria</taxon>
        <taxon>Bacillati</taxon>
        <taxon>Bacillota</taxon>
        <taxon>Clostridia</taxon>
        <taxon>Eubacteriales</taxon>
        <taxon>Clostridiales Family XVII. Incertae Sedis</taxon>
        <taxon>Thermaerobacter</taxon>
    </lineage>
</organism>
<dbReference type="SMART" id="SM00487">
    <property type="entry name" value="DEXDc"/>
    <property type="match status" value="1"/>
</dbReference>
<dbReference type="EC" id="3.6.4.-" evidence="3"/>
<keyword evidence="3" id="KW-0378">Hydrolase</keyword>
<gene>
    <name evidence="3" type="ORF">Q5761_06125</name>
</gene>
<dbReference type="EMBL" id="CP132508">
    <property type="protein sequence ID" value="WPD17974.1"/>
    <property type="molecule type" value="Genomic_DNA"/>
</dbReference>
<dbReference type="GO" id="GO:0016787">
    <property type="term" value="F:hydrolase activity"/>
    <property type="evidence" value="ECO:0007669"/>
    <property type="project" value="UniProtKB-KW"/>
</dbReference>
<evidence type="ECO:0000259" key="1">
    <source>
        <dbReference type="PROSITE" id="PS51192"/>
    </source>
</evidence>
<keyword evidence="3" id="KW-0347">Helicase</keyword>
<dbReference type="InterPro" id="IPR006935">
    <property type="entry name" value="Helicase/UvrB_N"/>
</dbReference>
<dbReference type="Gene3D" id="3.40.50.300">
    <property type="entry name" value="P-loop containing nucleotide triphosphate hydrolases"/>
    <property type="match status" value="2"/>
</dbReference>
<evidence type="ECO:0000313" key="3">
    <source>
        <dbReference type="EMBL" id="WPD17974.1"/>
    </source>
</evidence>
<feature type="domain" description="Helicase ATP-binding" evidence="1">
    <location>
        <begin position="19"/>
        <end position="171"/>
    </location>
</feature>
<dbReference type="PANTHER" id="PTHR47396:SF1">
    <property type="entry name" value="ATP-DEPENDENT HELICASE IRC3-RELATED"/>
    <property type="match status" value="1"/>
</dbReference>
<dbReference type="InterPro" id="IPR027417">
    <property type="entry name" value="P-loop_NTPase"/>
</dbReference>
<name>A0ABZ0QL73_9FIRM</name>
<keyword evidence="4" id="KW-1185">Reference proteome</keyword>
<evidence type="ECO:0000313" key="4">
    <source>
        <dbReference type="Proteomes" id="UP001304683"/>
    </source>
</evidence>